<evidence type="ECO:0000313" key="3">
    <source>
        <dbReference type="Proteomes" id="UP000241462"/>
    </source>
</evidence>
<organism evidence="2 3">
    <name type="scientific">Coniella lustricola</name>
    <dbReference type="NCBI Taxonomy" id="2025994"/>
    <lineage>
        <taxon>Eukaryota</taxon>
        <taxon>Fungi</taxon>
        <taxon>Dikarya</taxon>
        <taxon>Ascomycota</taxon>
        <taxon>Pezizomycotina</taxon>
        <taxon>Sordariomycetes</taxon>
        <taxon>Sordariomycetidae</taxon>
        <taxon>Diaporthales</taxon>
        <taxon>Schizoparmaceae</taxon>
        <taxon>Coniella</taxon>
    </lineage>
</organism>
<keyword evidence="1" id="KW-0812">Transmembrane</keyword>
<reference evidence="2 3" key="1">
    <citation type="journal article" date="2018" name="Mycol. Prog.">
        <title>Coniella lustricola, a new species from submerged detritus.</title>
        <authorList>
            <person name="Raudabaugh D.B."/>
            <person name="Iturriaga T."/>
            <person name="Carver A."/>
            <person name="Mondo S."/>
            <person name="Pangilinan J."/>
            <person name="Lipzen A."/>
            <person name="He G."/>
            <person name="Amirebrahimi M."/>
            <person name="Grigoriev I.V."/>
            <person name="Miller A.N."/>
        </authorList>
    </citation>
    <scope>NUCLEOTIDE SEQUENCE [LARGE SCALE GENOMIC DNA]</scope>
    <source>
        <strain evidence="2 3">B22-T-1</strain>
    </source>
</reference>
<accession>A0A2T2ZUJ7</accession>
<proteinExistence type="predicted"/>
<dbReference type="InParanoid" id="A0A2T2ZUJ7"/>
<keyword evidence="1" id="KW-1133">Transmembrane helix</keyword>
<feature type="transmembrane region" description="Helical" evidence="1">
    <location>
        <begin position="24"/>
        <end position="45"/>
    </location>
</feature>
<evidence type="ECO:0000313" key="2">
    <source>
        <dbReference type="EMBL" id="PSR77122.1"/>
    </source>
</evidence>
<dbReference type="AlphaFoldDB" id="A0A2T2ZUJ7"/>
<keyword evidence="3" id="KW-1185">Reference proteome</keyword>
<keyword evidence="1" id="KW-0472">Membrane</keyword>
<protein>
    <submittedName>
        <fullName evidence="2">Uncharacterized protein</fullName>
    </submittedName>
</protein>
<dbReference type="EMBL" id="KZ678673">
    <property type="protein sequence ID" value="PSR77122.1"/>
    <property type="molecule type" value="Genomic_DNA"/>
</dbReference>
<sequence>MVLVLWVSTLGLNAGPTSMWCLSTSITITTALNSATILFFFLSGWRFPVQSQRSIPGGSKVHALASSSVQCLLILSEAEIMHRSCADTIYSPFSSICPR</sequence>
<evidence type="ECO:0000256" key="1">
    <source>
        <dbReference type="SAM" id="Phobius"/>
    </source>
</evidence>
<gene>
    <name evidence="2" type="ORF">BD289DRAFT_160305</name>
</gene>
<name>A0A2T2ZUJ7_9PEZI</name>
<dbReference type="Proteomes" id="UP000241462">
    <property type="component" value="Unassembled WGS sequence"/>
</dbReference>